<sequence length="83" mass="9734">MKQLFCGSKRWELAGEVELQHTQGRKRSRGSGQSFCEMLVDNLVMFLIHWRQLAEQMTEQKEEEDTDMEVFKVRLDKALAGMI</sequence>
<dbReference type="AlphaFoldDB" id="M7AW58"/>
<evidence type="ECO:0000313" key="2">
    <source>
        <dbReference type="Proteomes" id="UP000031443"/>
    </source>
</evidence>
<organism evidence="1 2">
    <name type="scientific">Chelonia mydas</name>
    <name type="common">Green sea-turtle</name>
    <name type="synonym">Chelonia agassizi</name>
    <dbReference type="NCBI Taxonomy" id="8469"/>
    <lineage>
        <taxon>Eukaryota</taxon>
        <taxon>Metazoa</taxon>
        <taxon>Chordata</taxon>
        <taxon>Craniata</taxon>
        <taxon>Vertebrata</taxon>
        <taxon>Euteleostomi</taxon>
        <taxon>Archelosauria</taxon>
        <taxon>Testudinata</taxon>
        <taxon>Testudines</taxon>
        <taxon>Cryptodira</taxon>
        <taxon>Durocryptodira</taxon>
        <taxon>Americhelydia</taxon>
        <taxon>Chelonioidea</taxon>
        <taxon>Cheloniidae</taxon>
        <taxon>Chelonia</taxon>
    </lineage>
</organism>
<gene>
    <name evidence="1" type="ORF">UY3_13174</name>
</gene>
<reference evidence="2" key="1">
    <citation type="journal article" date="2013" name="Nat. Genet.">
        <title>The draft genomes of soft-shell turtle and green sea turtle yield insights into the development and evolution of the turtle-specific body plan.</title>
        <authorList>
            <person name="Wang Z."/>
            <person name="Pascual-Anaya J."/>
            <person name="Zadissa A."/>
            <person name="Li W."/>
            <person name="Niimura Y."/>
            <person name="Huang Z."/>
            <person name="Li C."/>
            <person name="White S."/>
            <person name="Xiong Z."/>
            <person name="Fang D."/>
            <person name="Wang B."/>
            <person name="Ming Y."/>
            <person name="Chen Y."/>
            <person name="Zheng Y."/>
            <person name="Kuraku S."/>
            <person name="Pignatelli M."/>
            <person name="Herrero J."/>
            <person name="Beal K."/>
            <person name="Nozawa M."/>
            <person name="Li Q."/>
            <person name="Wang J."/>
            <person name="Zhang H."/>
            <person name="Yu L."/>
            <person name="Shigenobu S."/>
            <person name="Wang J."/>
            <person name="Liu J."/>
            <person name="Flicek P."/>
            <person name="Searle S."/>
            <person name="Wang J."/>
            <person name="Kuratani S."/>
            <person name="Yin Y."/>
            <person name="Aken B."/>
            <person name="Zhang G."/>
            <person name="Irie N."/>
        </authorList>
    </citation>
    <scope>NUCLEOTIDE SEQUENCE [LARGE SCALE GENOMIC DNA]</scope>
</reference>
<dbReference type="Proteomes" id="UP000031443">
    <property type="component" value="Unassembled WGS sequence"/>
</dbReference>
<keyword evidence="2" id="KW-1185">Reference proteome</keyword>
<name>M7AW58_CHEMY</name>
<evidence type="ECO:0000313" key="1">
    <source>
        <dbReference type="EMBL" id="EMP29716.1"/>
    </source>
</evidence>
<protein>
    <submittedName>
        <fullName evidence="1">Uncharacterized protein</fullName>
    </submittedName>
</protein>
<dbReference type="EMBL" id="KB554237">
    <property type="protein sequence ID" value="EMP29716.1"/>
    <property type="molecule type" value="Genomic_DNA"/>
</dbReference>
<accession>M7AW58</accession>
<proteinExistence type="predicted"/>